<dbReference type="AlphaFoldDB" id="A0AA41QJ92"/>
<dbReference type="RefSeq" id="WP_281735024.1">
    <property type="nucleotide sequence ID" value="NZ_JAKETQ010000001.1"/>
</dbReference>
<evidence type="ECO:0000256" key="1">
    <source>
        <dbReference type="SAM" id="MobiDB-lite"/>
    </source>
</evidence>
<evidence type="ECO:0000256" key="2">
    <source>
        <dbReference type="SAM" id="Phobius"/>
    </source>
</evidence>
<sequence length="131" mass="13240">MRIAVMVISLCLTMIVGLQSCAVMVGGKMTQDASLSGSGSVGVLIALLFVIGAGFAIALPKVSMIVFGAAALLGIMAGGNSTYHDMYIWGGVALVLSVMSYFGTKELDRKKGKPAATAPASQPAPTDGGEA</sequence>
<dbReference type="Proteomes" id="UP001156140">
    <property type="component" value="Unassembled WGS sequence"/>
</dbReference>
<feature type="compositionally biased region" description="Low complexity" evidence="1">
    <location>
        <begin position="114"/>
        <end position="131"/>
    </location>
</feature>
<gene>
    <name evidence="3" type="ORF">ML536_03855</name>
</gene>
<feature type="transmembrane region" description="Helical" evidence="2">
    <location>
        <begin position="64"/>
        <end position="80"/>
    </location>
</feature>
<reference evidence="3" key="1">
    <citation type="submission" date="2022-03" db="EMBL/GenBank/DDBJ databases">
        <title>The complete genome sequence of a Methyloterrigena soli.</title>
        <authorList>
            <person name="Zi Z."/>
        </authorList>
    </citation>
    <scope>NUCLEOTIDE SEQUENCE</scope>
    <source>
        <strain evidence="3">M48</strain>
    </source>
</reference>
<dbReference type="PROSITE" id="PS51257">
    <property type="entry name" value="PROKAR_LIPOPROTEIN"/>
    <property type="match status" value="1"/>
</dbReference>
<proteinExistence type="predicted"/>
<organism evidence="3 4">
    <name type="scientific">Paradevosia shaoguanensis</name>
    <dbReference type="NCBI Taxonomy" id="1335043"/>
    <lineage>
        <taxon>Bacteria</taxon>
        <taxon>Pseudomonadati</taxon>
        <taxon>Pseudomonadota</taxon>
        <taxon>Alphaproteobacteria</taxon>
        <taxon>Hyphomicrobiales</taxon>
        <taxon>Devosiaceae</taxon>
        <taxon>Paradevosia</taxon>
    </lineage>
</organism>
<evidence type="ECO:0000313" key="3">
    <source>
        <dbReference type="EMBL" id="MCI0125955.1"/>
    </source>
</evidence>
<keyword evidence="2" id="KW-0472">Membrane</keyword>
<feature type="transmembrane region" description="Helical" evidence="2">
    <location>
        <begin position="38"/>
        <end position="57"/>
    </location>
</feature>
<comment type="caution">
    <text evidence="3">The sequence shown here is derived from an EMBL/GenBank/DDBJ whole genome shotgun (WGS) entry which is preliminary data.</text>
</comment>
<keyword evidence="2" id="KW-1133">Transmembrane helix</keyword>
<feature type="region of interest" description="Disordered" evidence="1">
    <location>
        <begin position="108"/>
        <end position="131"/>
    </location>
</feature>
<evidence type="ECO:0000313" key="4">
    <source>
        <dbReference type="Proteomes" id="UP001156140"/>
    </source>
</evidence>
<evidence type="ECO:0008006" key="5">
    <source>
        <dbReference type="Google" id="ProtNLM"/>
    </source>
</evidence>
<accession>A0AA41QJ92</accession>
<feature type="transmembrane region" description="Helical" evidence="2">
    <location>
        <begin position="86"/>
        <end position="104"/>
    </location>
</feature>
<protein>
    <recommendedName>
        <fullName evidence="5">Lipoprotein</fullName>
    </recommendedName>
</protein>
<keyword evidence="2" id="KW-0812">Transmembrane</keyword>
<name>A0AA41QJ92_9HYPH</name>
<dbReference type="EMBL" id="JALAZD010000001">
    <property type="protein sequence ID" value="MCI0125955.1"/>
    <property type="molecule type" value="Genomic_DNA"/>
</dbReference>
<keyword evidence="4" id="KW-1185">Reference proteome</keyword>